<feature type="compositionally biased region" description="Low complexity" evidence="1">
    <location>
        <begin position="314"/>
        <end position="331"/>
    </location>
</feature>
<dbReference type="PANTHER" id="PTHR48125:SF10">
    <property type="entry name" value="OS12G0136300 PROTEIN"/>
    <property type="match status" value="1"/>
</dbReference>
<feature type="compositionally biased region" description="Low complexity" evidence="1">
    <location>
        <begin position="753"/>
        <end position="777"/>
    </location>
</feature>
<keyword evidence="3" id="KW-1185">Reference proteome</keyword>
<feature type="compositionally biased region" description="Gly residues" evidence="1">
    <location>
        <begin position="212"/>
        <end position="233"/>
    </location>
</feature>
<feature type="region of interest" description="Disordered" evidence="1">
    <location>
        <begin position="454"/>
        <end position="513"/>
    </location>
</feature>
<protein>
    <recommendedName>
        <fullName evidence="4">Hpc2-related domain-containing protein</fullName>
    </recommendedName>
</protein>
<feature type="region of interest" description="Disordered" evidence="1">
    <location>
        <begin position="283"/>
        <end position="437"/>
    </location>
</feature>
<gene>
    <name evidence="2" type="ORF">HXX76_007244</name>
</gene>
<dbReference type="OrthoDB" id="542427at2759"/>
<name>A0A835W0W8_CHLIN</name>
<feature type="compositionally biased region" description="Gly residues" evidence="1">
    <location>
        <begin position="113"/>
        <end position="126"/>
    </location>
</feature>
<evidence type="ECO:0000313" key="2">
    <source>
        <dbReference type="EMBL" id="KAG2435160.1"/>
    </source>
</evidence>
<dbReference type="PANTHER" id="PTHR48125">
    <property type="entry name" value="LP07818P1"/>
    <property type="match status" value="1"/>
</dbReference>
<accession>A0A835W0W8</accession>
<feature type="region of interest" description="Disordered" evidence="1">
    <location>
        <begin position="139"/>
        <end position="262"/>
    </location>
</feature>
<evidence type="ECO:0000313" key="3">
    <source>
        <dbReference type="Proteomes" id="UP000650467"/>
    </source>
</evidence>
<dbReference type="EMBL" id="JAEHOC010000015">
    <property type="protein sequence ID" value="KAG2435160.1"/>
    <property type="molecule type" value="Genomic_DNA"/>
</dbReference>
<feature type="compositionally biased region" description="Gly residues" evidence="1">
    <location>
        <begin position="1139"/>
        <end position="1161"/>
    </location>
</feature>
<feature type="region of interest" description="Disordered" evidence="1">
    <location>
        <begin position="94"/>
        <end position="127"/>
    </location>
</feature>
<feature type="compositionally biased region" description="Low complexity" evidence="1">
    <location>
        <begin position="454"/>
        <end position="480"/>
    </location>
</feature>
<feature type="compositionally biased region" description="Low complexity" evidence="1">
    <location>
        <begin position="943"/>
        <end position="952"/>
    </location>
</feature>
<feature type="region of interest" description="Disordered" evidence="1">
    <location>
        <begin position="714"/>
        <end position="795"/>
    </location>
</feature>
<feature type="compositionally biased region" description="Acidic residues" evidence="1">
    <location>
        <begin position="253"/>
        <end position="262"/>
    </location>
</feature>
<feature type="compositionally biased region" description="Low complexity" evidence="1">
    <location>
        <begin position="960"/>
        <end position="973"/>
    </location>
</feature>
<feature type="compositionally biased region" description="Low complexity" evidence="1">
    <location>
        <begin position="421"/>
        <end position="437"/>
    </location>
</feature>
<feature type="region of interest" description="Disordered" evidence="1">
    <location>
        <begin position="1"/>
        <end position="49"/>
    </location>
</feature>
<feature type="compositionally biased region" description="Low complexity" evidence="1">
    <location>
        <begin position="341"/>
        <end position="363"/>
    </location>
</feature>
<reference evidence="2" key="1">
    <citation type="journal article" date="2020" name="bioRxiv">
        <title>Comparative genomics of Chlamydomonas.</title>
        <authorList>
            <person name="Craig R.J."/>
            <person name="Hasan A.R."/>
            <person name="Ness R.W."/>
            <person name="Keightley P.D."/>
        </authorList>
    </citation>
    <scope>NUCLEOTIDE SEQUENCE</scope>
    <source>
        <strain evidence="2">SAG 7.73</strain>
    </source>
</reference>
<feature type="region of interest" description="Disordered" evidence="1">
    <location>
        <begin position="935"/>
        <end position="1026"/>
    </location>
</feature>
<feature type="compositionally biased region" description="Low complexity" evidence="1">
    <location>
        <begin position="14"/>
        <end position="40"/>
    </location>
</feature>
<feature type="compositionally biased region" description="Low complexity" evidence="1">
    <location>
        <begin position="398"/>
        <end position="414"/>
    </location>
</feature>
<sequence length="1169" mass="114876">MTDNPPKPKKRIVPVRVDPQEAGGSALGAAPPVPGAAQRASAPEVDYTKGPFTLKGRRVRVELTSDNYVINWNELLKKDGVDPKAHKAAKKAAAKAAKAAPAGADALPLLGLPRGGASPGGAGGKAMFGSVVDRLERTYRAACGDDDTDEGEEGESDDEEEVAASEADGSGGSSSDSESSDEEAGGGRSAAEQSGPEGDGGAARAGEAAGATGAGTSGTGAGAAGAGAAGAGAAGDAAGAKKPRKRRPAFEAYEADFIDDEEELEYERRRKAKAKFKGFYINKGQVELEVDPDELPERPGAKRQQRPRAPPAPGAKSKAAAAADGAAPAGGSKAGAGGVAAAGPSSAAAAAGAGAGAVAAAGALSTPQKPSKRKAEGDGQPVAKRRKQPAAQGEGKGAPKSPAPAAGAAGATVAGTGGDTAAGAPAAAPEAAAAPRATSIAALAAAKGRSAAASAAANAVAASGTGAGAAGQAAASTAPAGGQGTDAGGSAGPSGSQPQAGRGVPGRRPASAAASLDPFLSDARKKLTSMQPPPADLAAVLKAIDAAFTQVALFVHRHHPNDEASRDTGLAELLATMAESVPAAVPAEGAAREEALKELRMIAAKKVERCWSSVNTIAGSVKKMAADVAAAEAQAASQQSAGGGAGQSDDDEFVASAPPAVTAALEGLESKLRSYMNLYRRLVNTEDDDAMLSDLAPKAGTSVDVLRRAMAVAKPAGQRKRAGGGAGAGAAGPAAAKGTTDEAAARQDGGASGTQAAAAVAAPAAGATEPAPQAPLAAKPPMPSPAKGAAAAPAAAAKTLGTQGADGAGTAAELQHSFPPLLLDAQQKQVCKEVALQQPGTDATLLELAFNASRMTDMTYLILKVLCYQPEGAKPADIADLAVQRGYISWPAGRPRSDLRRLVASSLKTKVLSQHVLHIGADRHVLKALKPAAEAVPRPSRLPGSTGASPAAGMPPPPAAEAAAATTAASPPAFVLPPAADDSDTGGGDAEPGGTQAPAGADGAAGAAGGSELDEAGPLSKEEDDRQLDECFEAAERAGASRQQLVETAKQVERSKNARIVFKVLCQAGPRGLGPTDIARRALDLGYATWPRDKMSNNSNTVSSALRSYSKQFPYIGSHLYTLALFPGVVPQAKPSKAEGGGKGGGGGKGAGKGAGAGTGAAAGDAGAS</sequence>
<feature type="compositionally biased region" description="Acidic residues" evidence="1">
    <location>
        <begin position="144"/>
        <end position="163"/>
    </location>
</feature>
<feature type="compositionally biased region" description="Low complexity" evidence="1">
    <location>
        <begin position="164"/>
        <end position="177"/>
    </location>
</feature>
<evidence type="ECO:0000256" key="1">
    <source>
        <dbReference type="SAM" id="MobiDB-lite"/>
    </source>
</evidence>
<feature type="compositionally biased region" description="Low complexity" evidence="1">
    <location>
        <begin position="94"/>
        <end position="112"/>
    </location>
</feature>
<feature type="region of interest" description="Disordered" evidence="1">
    <location>
        <begin position="1134"/>
        <end position="1169"/>
    </location>
</feature>
<dbReference type="Proteomes" id="UP000650467">
    <property type="component" value="Unassembled WGS sequence"/>
</dbReference>
<proteinExistence type="predicted"/>
<feature type="compositionally biased region" description="Low complexity" evidence="1">
    <location>
        <begin position="785"/>
        <end position="795"/>
    </location>
</feature>
<feature type="compositionally biased region" description="Gly residues" evidence="1">
    <location>
        <begin position="481"/>
        <end position="492"/>
    </location>
</feature>
<comment type="caution">
    <text evidence="2">The sequence shown here is derived from an EMBL/GenBank/DDBJ whole genome shotgun (WGS) entry which is preliminary data.</text>
</comment>
<dbReference type="AlphaFoldDB" id="A0A835W0W8"/>
<feature type="compositionally biased region" description="Low complexity" evidence="1">
    <location>
        <begin position="993"/>
        <end position="1005"/>
    </location>
</feature>
<evidence type="ECO:0008006" key="4">
    <source>
        <dbReference type="Google" id="ProtNLM"/>
    </source>
</evidence>
<organism evidence="2 3">
    <name type="scientific">Chlamydomonas incerta</name>
    <dbReference type="NCBI Taxonomy" id="51695"/>
    <lineage>
        <taxon>Eukaryota</taxon>
        <taxon>Viridiplantae</taxon>
        <taxon>Chlorophyta</taxon>
        <taxon>core chlorophytes</taxon>
        <taxon>Chlorophyceae</taxon>
        <taxon>CS clade</taxon>
        <taxon>Chlamydomonadales</taxon>
        <taxon>Chlamydomonadaceae</taxon>
        <taxon>Chlamydomonas</taxon>
    </lineage>
</organism>